<dbReference type="PANTHER" id="PTHR11199:SF0">
    <property type="entry name" value="LD34181P-RELATED"/>
    <property type="match status" value="1"/>
</dbReference>
<feature type="domain" description="SCD" evidence="2">
    <location>
        <begin position="290"/>
        <end position="375"/>
    </location>
</feature>
<dbReference type="EMBL" id="KB445553">
    <property type="protein sequence ID" value="EMC98085.1"/>
    <property type="molecule type" value="Genomic_DNA"/>
</dbReference>
<reference evidence="3 4" key="1">
    <citation type="journal article" date="2012" name="PLoS Pathog.">
        <title>Diverse lifestyles and strategies of plant pathogenesis encoded in the genomes of eighteen Dothideomycetes fungi.</title>
        <authorList>
            <person name="Ohm R.A."/>
            <person name="Feau N."/>
            <person name="Henrissat B."/>
            <person name="Schoch C.L."/>
            <person name="Horwitz B.A."/>
            <person name="Barry K.W."/>
            <person name="Condon B.J."/>
            <person name="Copeland A.C."/>
            <person name="Dhillon B."/>
            <person name="Glaser F."/>
            <person name="Hesse C.N."/>
            <person name="Kosti I."/>
            <person name="LaButti K."/>
            <person name="Lindquist E.A."/>
            <person name="Lucas S."/>
            <person name="Salamov A.A."/>
            <person name="Bradshaw R.E."/>
            <person name="Ciuffetti L."/>
            <person name="Hamelin R.C."/>
            <person name="Kema G.H.J."/>
            <person name="Lawrence C."/>
            <person name="Scott J.A."/>
            <person name="Spatafora J.W."/>
            <person name="Turgeon B.G."/>
            <person name="de Wit P.J.G.M."/>
            <person name="Zhong S."/>
            <person name="Goodwin S.B."/>
            <person name="Grigoriev I.V."/>
        </authorList>
    </citation>
    <scope>NUCLEOTIDE SEQUENCE [LARGE SCALE GENOMIC DNA]</scope>
    <source>
        <strain evidence="3 4">UAMH 10762</strain>
    </source>
</reference>
<dbReference type="KEGG" id="bcom:BAUCODRAFT_48043"/>
<keyword evidence="4" id="KW-1185">Reference proteome</keyword>
<feature type="non-terminal residue" evidence="3">
    <location>
        <position position="1120"/>
    </location>
</feature>
<feature type="compositionally biased region" description="Acidic residues" evidence="1">
    <location>
        <begin position="1070"/>
        <end position="1086"/>
    </location>
</feature>
<dbReference type="SUPFAM" id="SSF48371">
    <property type="entry name" value="ARM repeat"/>
    <property type="match status" value="1"/>
</dbReference>
<dbReference type="eggNOG" id="KOG2011">
    <property type="taxonomic scope" value="Eukaryota"/>
</dbReference>
<feature type="region of interest" description="Disordered" evidence="1">
    <location>
        <begin position="1034"/>
        <end position="1120"/>
    </location>
</feature>
<dbReference type="InterPro" id="IPR056396">
    <property type="entry name" value="HEAT_SCC3-SA"/>
</dbReference>
<feature type="compositionally biased region" description="Basic residues" evidence="1">
    <location>
        <begin position="1035"/>
        <end position="1048"/>
    </location>
</feature>
<dbReference type="InterPro" id="IPR020839">
    <property type="entry name" value="SCD"/>
</dbReference>
<dbReference type="Gene3D" id="1.25.10.10">
    <property type="entry name" value="Leucine-rich Repeat Variant"/>
    <property type="match status" value="1"/>
</dbReference>
<dbReference type="InterPro" id="IPR011989">
    <property type="entry name" value="ARM-like"/>
</dbReference>
<dbReference type="InterPro" id="IPR016024">
    <property type="entry name" value="ARM-type_fold"/>
</dbReference>
<feature type="region of interest" description="Disordered" evidence="1">
    <location>
        <begin position="937"/>
        <end position="973"/>
    </location>
</feature>
<feature type="region of interest" description="Disordered" evidence="1">
    <location>
        <begin position="1"/>
        <end position="56"/>
    </location>
</feature>
<dbReference type="InterPro" id="IPR039662">
    <property type="entry name" value="Cohesin_Scc3/SA"/>
</dbReference>
<evidence type="ECO:0000313" key="4">
    <source>
        <dbReference type="Proteomes" id="UP000011761"/>
    </source>
</evidence>
<feature type="compositionally biased region" description="Acidic residues" evidence="1">
    <location>
        <begin position="1"/>
        <end position="17"/>
    </location>
</feature>
<dbReference type="RefSeq" id="XP_007674538.1">
    <property type="nucleotide sequence ID" value="XM_007676348.2"/>
</dbReference>
<dbReference type="InterPro" id="IPR013721">
    <property type="entry name" value="STAG"/>
</dbReference>
<gene>
    <name evidence="3" type="ORF">BAUCODRAFT_48043</name>
</gene>
<dbReference type="STRING" id="717646.M2NGG8"/>
<dbReference type="GO" id="GO:0007062">
    <property type="term" value="P:sister chromatid cohesion"/>
    <property type="evidence" value="ECO:0007669"/>
    <property type="project" value="UniProtKB-ARBA"/>
</dbReference>
<dbReference type="GO" id="GO:0003682">
    <property type="term" value="F:chromatin binding"/>
    <property type="evidence" value="ECO:0007669"/>
    <property type="project" value="TreeGrafter"/>
</dbReference>
<dbReference type="GeneID" id="19114763"/>
<dbReference type="GO" id="GO:0008278">
    <property type="term" value="C:cohesin complex"/>
    <property type="evidence" value="ECO:0007669"/>
    <property type="project" value="TreeGrafter"/>
</dbReference>
<feature type="compositionally biased region" description="Acidic residues" evidence="1">
    <location>
        <begin position="949"/>
        <end position="963"/>
    </location>
</feature>
<dbReference type="GO" id="GO:0005634">
    <property type="term" value="C:nucleus"/>
    <property type="evidence" value="ECO:0007669"/>
    <property type="project" value="TreeGrafter"/>
</dbReference>
<dbReference type="Pfam" id="PF21581">
    <property type="entry name" value="SCD"/>
    <property type="match status" value="1"/>
</dbReference>
<feature type="compositionally biased region" description="Acidic residues" evidence="1">
    <location>
        <begin position="1095"/>
        <end position="1106"/>
    </location>
</feature>
<dbReference type="Pfam" id="PF24571">
    <property type="entry name" value="HEAT_SCC3-SA"/>
    <property type="match status" value="1"/>
</dbReference>
<name>M2NGG8_BAUPA</name>
<accession>M2NGG8</accession>
<dbReference type="HOGENOM" id="CLU_003254_0_0_1"/>
<organism evidence="3 4">
    <name type="scientific">Baudoinia panamericana (strain UAMH 10762)</name>
    <name type="common">Angels' share fungus</name>
    <name type="synonym">Baudoinia compniacensis (strain UAMH 10762)</name>
    <dbReference type="NCBI Taxonomy" id="717646"/>
    <lineage>
        <taxon>Eukaryota</taxon>
        <taxon>Fungi</taxon>
        <taxon>Dikarya</taxon>
        <taxon>Ascomycota</taxon>
        <taxon>Pezizomycotina</taxon>
        <taxon>Dothideomycetes</taxon>
        <taxon>Dothideomycetidae</taxon>
        <taxon>Mycosphaerellales</taxon>
        <taxon>Teratosphaeriaceae</taxon>
        <taxon>Baudoinia</taxon>
    </lineage>
</organism>
<feature type="region of interest" description="Disordered" evidence="1">
    <location>
        <begin position="241"/>
        <end position="262"/>
    </location>
</feature>
<protein>
    <recommendedName>
        <fullName evidence="2">SCD domain-containing protein</fullName>
    </recommendedName>
</protein>
<dbReference type="OMA" id="FVANVQD"/>
<dbReference type="Proteomes" id="UP000011761">
    <property type="component" value="Unassembled WGS sequence"/>
</dbReference>
<sequence>EDDEAEDEDEEEPDEEEIREKKKKARKVKATAPKKPAQKKPRVNGATLPIRNAPGAAKKRAPKKLRALNAADAEAVGGLFAEVYGGGAALQDVAGKWLKRFEAHESSALAEVVNLVLRCAGCEAEVTDDDIGDPDGVTNRLEDLRDEYQRTNPTDYPLIAKGKAGTTYRQGLVGFFDAMIKTIAVKGTLYDNDVLLQNIQIWVSTMSSAPNRSFRHTATVASLAIVTALCDVARENAEAAANSQRQAETERKKPRSNKQRAKDFDETVKIKTRALESVELLLKDWFDVVFIHRYRDIDPNIRRDCVAALGDWIAILPDVFFDGQHLRYLGWVLSDPAAATRSEVIKQLSRFYKNKDMSGGLKTFTEKFRSRLVEIATTDAEIAVRVAAIELVDVLREHGMLEPDDIDAIGGMIYDTEPRVRKAVAAFFAAIVLDLHESKLADLGGRSELEEALPETANEHYEVPRLEWLELKSLAEMLRTYATVGELPSQIERSKGSGVSVLDLSSGESRFTLAADALYDKLETSQAWQMLAGYLLFDHSSGRGNGVANDSLSHLKNECVLTEGEETILLAVLNASVRHTLSDIAEKIQAPKHKPSAREKAELQEELEEAARHLAATLPKLLKKFGDAPSTAAAVLRIESVLSMPILHDLQQDSATYTTLLDDVRKQFMSHGTDEVLAPASNAILHAKSYGELNDIAEEKITGLWDDVINNLTQLLNPATLTVRGASQSEELTALSNNLLRIIHLARVSDCSPYLEDTTFAAPGGNSDEAYQGAIDYIIALIQRGVLVSGLAPDAEEAALEDQIALRAAEAALFYLRWKLNTIKSTVTKSSSVGISLDDLEVLATRRDSLVANLESVLNARKPVEGVSTAMAGCLLDLYASAAILRDIKPKPGMSDDYIVLVMDLTPELEKAVMHVFAACEKNYAKLSGKRIDETAADGAETASVDGDPMSDPESDDEEDDQDAQSQQRREAKQIATLTAEHKLCELTGKIIHTLAAGVMTDGAVRKRLERNKDTLGHNYKAVVAYLDMDSMHEKHAKRGRPKGKGKGKAQTNGAARSKKVAPKSNAIIAEDEMEEDMDDDADDEEALRRRELAEPEPEPEEEDQAVDGASQDAESVLGD</sequence>
<dbReference type="Pfam" id="PF08514">
    <property type="entry name" value="STAG"/>
    <property type="match status" value="1"/>
</dbReference>
<dbReference type="GO" id="GO:0000785">
    <property type="term" value="C:chromatin"/>
    <property type="evidence" value="ECO:0007669"/>
    <property type="project" value="TreeGrafter"/>
</dbReference>
<evidence type="ECO:0000313" key="3">
    <source>
        <dbReference type="EMBL" id="EMC98085.1"/>
    </source>
</evidence>
<proteinExistence type="predicted"/>
<evidence type="ECO:0000259" key="2">
    <source>
        <dbReference type="PROSITE" id="PS51425"/>
    </source>
</evidence>
<evidence type="ECO:0000256" key="1">
    <source>
        <dbReference type="SAM" id="MobiDB-lite"/>
    </source>
</evidence>
<dbReference type="OrthoDB" id="498590at2759"/>
<dbReference type="AlphaFoldDB" id="M2NGG8"/>
<dbReference type="PROSITE" id="PS51425">
    <property type="entry name" value="SCD"/>
    <property type="match status" value="1"/>
</dbReference>
<dbReference type="PANTHER" id="PTHR11199">
    <property type="entry name" value="STROMAL ANTIGEN"/>
    <property type="match status" value="1"/>
</dbReference>
<feature type="non-terminal residue" evidence="3">
    <location>
        <position position="1"/>
    </location>
</feature>